<protein>
    <recommendedName>
        <fullName evidence="13">Bromodomain-containing protein</fullName>
    </recommendedName>
</protein>
<dbReference type="InterPro" id="IPR036427">
    <property type="entry name" value="Bromodomain-like_sf"/>
</dbReference>
<dbReference type="SUPFAM" id="SSF47370">
    <property type="entry name" value="Bromodomain"/>
    <property type="match status" value="1"/>
</dbReference>
<keyword evidence="3" id="KW-0862">Zinc</keyword>
<dbReference type="PROSITE" id="PS50014">
    <property type="entry name" value="BROMODOMAIN_2"/>
    <property type="match status" value="1"/>
</dbReference>
<dbReference type="Pfam" id="PF00628">
    <property type="entry name" value="PHD"/>
    <property type="match status" value="1"/>
</dbReference>
<dbReference type="InterPro" id="IPR011011">
    <property type="entry name" value="Znf_FYVE_PHD"/>
</dbReference>
<feature type="coiled-coil region" evidence="7">
    <location>
        <begin position="1361"/>
        <end position="1395"/>
    </location>
</feature>
<evidence type="ECO:0000259" key="9">
    <source>
        <dbReference type="PROSITE" id="PS50014"/>
    </source>
</evidence>
<feature type="region of interest" description="Disordered" evidence="8">
    <location>
        <begin position="491"/>
        <end position="511"/>
    </location>
</feature>
<dbReference type="EMBL" id="BRYB01002795">
    <property type="protein sequence ID" value="GMI25585.1"/>
    <property type="molecule type" value="Genomic_DNA"/>
</dbReference>
<dbReference type="PANTHER" id="PTHR16266:SF17">
    <property type="entry name" value="BRWD3"/>
    <property type="match status" value="1"/>
</dbReference>
<name>A0ABQ6MFV9_9STRA</name>
<dbReference type="SUPFAM" id="SSF57903">
    <property type="entry name" value="FYVE/PHD zinc finger"/>
    <property type="match status" value="1"/>
</dbReference>
<dbReference type="Gene3D" id="1.20.920.10">
    <property type="entry name" value="Bromodomain-like"/>
    <property type="match status" value="1"/>
</dbReference>
<dbReference type="SMART" id="SM00249">
    <property type="entry name" value="PHD"/>
    <property type="match status" value="1"/>
</dbReference>
<keyword evidence="1" id="KW-0479">Metal-binding</keyword>
<dbReference type="PROSITE" id="PS50016">
    <property type="entry name" value="ZF_PHD_2"/>
    <property type="match status" value="1"/>
</dbReference>
<evidence type="ECO:0008006" key="13">
    <source>
        <dbReference type="Google" id="ProtNLM"/>
    </source>
</evidence>
<organism evidence="11 12">
    <name type="scientific">Tetraparma gracilis</name>
    <dbReference type="NCBI Taxonomy" id="2962635"/>
    <lineage>
        <taxon>Eukaryota</taxon>
        <taxon>Sar</taxon>
        <taxon>Stramenopiles</taxon>
        <taxon>Ochrophyta</taxon>
        <taxon>Bolidophyceae</taxon>
        <taxon>Parmales</taxon>
        <taxon>Triparmaceae</taxon>
        <taxon>Tetraparma</taxon>
    </lineage>
</organism>
<dbReference type="Gene3D" id="3.30.40.10">
    <property type="entry name" value="Zinc/RING finger domain, C3HC4 (zinc finger)"/>
    <property type="match status" value="1"/>
</dbReference>
<evidence type="ECO:0000256" key="1">
    <source>
        <dbReference type="ARBA" id="ARBA00022723"/>
    </source>
</evidence>
<reference evidence="11 12" key="1">
    <citation type="journal article" date="2023" name="Commun. Biol.">
        <title>Genome analysis of Parmales, the sister group of diatoms, reveals the evolutionary specialization of diatoms from phago-mixotrophs to photoautotrophs.</title>
        <authorList>
            <person name="Ban H."/>
            <person name="Sato S."/>
            <person name="Yoshikawa S."/>
            <person name="Yamada K."/>
            <person name="Nakamura Y."/>
            <person name="Ichinomiya M."/>
            <person name="Sato N."/>
            <person name="Blanc-Mathieu R."/>
            <person name="Endo H."/>
            <person name="Kuwata A."/>
            <person name="Ogata H."/>
        </authorList>
    </citation>
    <scope>NUCLEOTIDE SEQUENCE [LARGE SCALE GENOMIC DNA]</scope>
</reference>
<feature type="region of interest" description="Disordered" evidence="8">
    <location>
        <begin position="193"/>
        <end position="226"/>
    </location>
</feature>
<dbReference type="PANTHER" id="PTHR16266">
    <property type="entry name" value="WD REPEAT DOMAIN 9"/>
    <property type="match status" value="1"/>
</dbReference>
<feature type="domain" description="Bromo" evidence="9">
    <location>
        <begin position="669"/>
        <end position="739"/>
    </location>
</feature>
<evidence type="ECO:0000256" key="8">
    <source>
        <dbReference type="SAM" id="MobiDB-lite"/>
    </source>
</evidence>
<feature type="compositionally biased region" description="Low complexity" evidence="8">
    <location>
        <begin position="491"/>
        <end position="509"/>
    </location>
</feature>
<feature type="region of interest" description="Disordered" evidence="8">
    <location>
        <begin position="971"/>
        <end position="994"/>
    </location>
</feature>
<feature type="compositionally biased region" description="Basic and acidic residues" evidence="8">
    <location>
        <begin position="70"/>
        <end position="119"/>
    </location>
</feature>
<feature type="region of interest" description="Disordered" evidence="8">
    <location>
        <begin position="271"/>
        <end position="306"/>
    </location>
</feature>
<feature type="compositionally biased region" description="Low complexity" evidence="8">
    <location>
        <begin position="21"/>
        <end position="35"/>
    </location>
</feature>
<accession>A0ABQ6MFV9</accession>
<dbReference type="Pfam" id="PF00439">
    <property type="entry name" value="Bromodomain"/>
    <property type="match status" value="1"/>
</dbReference>
<sequence>MAKAASKGGRRSASPVEDLPSDSADSSGDSGDESAYPTYAPGEYEKLRMQRIQRNAALLESLGLGSAATDMKEDLERSKRRDPELLLKQREEKERRRREREESAKKRERSERLKSKQFDFSENGGYDRAVQEREAEKVAKREKEKAARAEEKLREKIEKETRRREKEKERDLKEQEKSVLRCEKVARRTQRNLEEMKARLENHGKAKKKREDEMRLKREKAAERKVQAGLATAKFEERYRGAAERAAEAWPRVHALSQLALTELLSDRSLSRTLSSASIPSPPAAAAPPSLPPPPTRSRGKSGAAAVRVASLGGPVSPPFAASLGRVWLQAPEPCPGTYVPQSGDRVLYFAEGHRRFLESYPDGKQAIKGPVGSVRFPLEYASVPHSEDSEDTSEVDHKIGALVSLKPLEPVRPLATPPRKDNGAHRSKAELEQIARANGVVGGVGMDTQLRVTVGGERLVEGGDAVADARVGRKTSRVTVSVDGNLVKLSPDPSGSAAAAPKATGGKKAAWDPLKAPPGFQVVYKPSDMPDFIVPASYAVRRMKEVTSCDRICMDFDGKPYYGKVLDVGGSKKSLVRDELQVAPMDDDDDDEPSLSPIHTHDDTVFESRFPLFESCTVQWEADKTTSKASFWELFPADSQSTLVDYSTTASLSKSLSEKLFSIFQQLGGADLCAEFLEDVTVDAAPEYLHEIPIPVSINAITKRLENRYYRHVAALLDDLRKLYENCARFNDAQSSITHTASLVVDWASKAVKELTYKEMDKETKARAIATVNSVMRAEENDSMSVETPEYDVDTANSTTPWDGMDQLSWVPQYGDAVAYSRDAHKTFTKTYGVTGSAATVPGKDTEVLTTIKGGWEYVSVIGVEFLSSADVDNNTDSFKKSTPWVQLELQPTAQGSPFTILWRAPDVAKQLFVKPLWLQREFLNVSALQPKTVQEDEKRRLLTVFDTVKEYVEKGAPFDECDLAKMMEKPASGDTPMKDAPPAPAPSSSSSSSAAASTFFSASSNVDKMKAITPYYTASLDNCRQRLEAGWYRSADALGYDLQQVFLLRSKELFNGQLGKFQASSAPCVDLKSTPPAFQARVKQEERARECFATLAAATTEIDLVTWILNLNTDPSVRRRSHEKRLGTADDLKIKYELPAPPPAVRTFFGVNAATLPDPAVTMDPALDQYRATMKSESVDANNLDHALLPPDPCDYHRPLKKNDSPSFMIKIKCPSLEAAVAAAVCPPAPPAAGVKRPASEMLADTDISFLQNPIEYPYSMFRQNLNVSRALYGTPNHVKTCYVCKVQGKGFLECRVKRGHSNPDFVGAILDTANPTPKKGARLAGVVKRIDFSVPRVGGAAAYNTDVLSMDTGDSGRLQVMKEEIDNLAADYAREEKEWKAAKQKFDELNAMEIIVTKADIERAAKFVTGADHDEVCFVCGKIGILIMCDSCPACAHAKCVGLTDEVMDTDDDWFCATCSGKIANVCPVATPLKEGGEGEGQGEEGVKDGDAMQED</sequence>
<evidence type="ECO:0000256" key="3">
    <source>
        <dbReference type="ARBA" id="ARBA00022833"/>
    </source>
</evidence>
<dbReference type="InterPro" id="IPR013083">
    <property type="entry name" value="Znf_RING/FYVE/PHD"/>
</dbReference>
<feature type="region of interest" description="Disordered" evidence="8">
    <location>
        <begin position="60"/>
        <end position="176"/>
    </location>
</feature>
<evidence type="ECO:0000256" key="2">
    <source>
        <dbReference type="ARBA" id="ARBA00022771"/>
    </source>
</evidence>
<evidence type="ECO:0000256" key="7">
    <source>
        <dbReference type="SAM" id="Coils"/>
    </source>
</evidence>
<feature type="region of interest" description="Disordered" evidence="8">
    <location>
        <begin position="1477"/>
        <end position="1499"/>
    </location>
</feature>
<dbReference type="PRINTS" id="PR00503">
    <property type="entry name" value="BROMODOMAIN"/>
</dbReference>
<evidence type="ECO:0000313" key="12">
    <source>
        <dbReference type="Proteomes" id="UP001165060"/>
    </source>
</evidence>
<feature type="compositionally biased region" description="Pro residues" evidence="8">
    <location>
        <begin position="280"/>
        <end position="296"/>
    </location>
</feature>
<feature type="region of interest" description="Disordered" evidence="8">
    <location>
        <begin position="1"/>
        <end position="42"/>
    </location>
</feature>
<evidence type="ECO:0000259" key="10">
    <source>
        <dbReference type="PROSITE" id="PS50016"/>
    </source>
</evidence>
<dbReference type="InterPro" id="IPR019787">
    <property type="entry name" value="Znf_PHD-finger"/>
</dbReference>
<evidence type="ECO:0000256" key="6">
    <source>
        <dbReference type="PROSITE-ProRule" id="PRU00146"/>
    </source>
</evidence>
<feature type="compositionally biased region" description="Basic and acidic residues" evidence="8">
    <location>
        <begin position="129"/>
        <end position="176"/>
    </location>
</feature>
<keyword evidence="2 6" id="KW-0863">Zinc-finger</keyword>
<evidence type="ECO:0000256" key="4">
    <source>
        <dbReference type="ARBA" id="ARBA00023117"/>
    </source>
</evidence>
<gene>
    <name evidence="11" type="ORF">TeGR_g9876</name>
</gene>
<dbReference type="InterPro" id="IPR052060">
    <property type="entry name" value="Bromo_WD_repeat"/>
</dbReference>
<dbReference type="Proteomes" id="UP001165060">
    <property type="component" value="Unassembled WGS sequence"/>
</dbReference>
<keyword evidence="4 5" id="KW-0103">Bromodomain</keyword>
<dbReference type="InterPro" id="IPR001487">
    <property type="entry name" value="Bromodomain"/>
</dbReference>
<evidence type="ECO:0000313" key="11">
    <source>
        <dbReference type="EMBL" id="GMI25585.1"/>
    </source>
</evidence>
<dbReference type="SMART" id="SM00297">
    <property type="entry name" value="BROMO"/>
    <property type="match status" value="1"/>
</dbReference>
<feature type="compositionally biased region" description="Basic and acidic residues" evidence="8">
    <location>
        <begin position="1488"/>
        <end position="1499"/>
    </location>
</feature>
<dbReference type="InterPro" id="IPR001965">
    <property type="entry name" value="Znf_PHD"/>
</dbReference>
<comment type="caution">
    <text evidence="11">The sequence shown here is derived from an EMBL/GenBank/DDBJ whole genome shotgun (WGS) entry which is preliminary data.</text>
</comment>
<keyword evidence="7" id="KW-0175">Coiled coil</keyword>
<proteinExistence type="predicted"/>
<evidence type="ECO:0000256" key="5">
    <source>
        <dbReference type="PROSITE-ProRule" id="PRU00035"/>
    </source>
</evidence>
<feature type="domain" description="PHD-type" evidence="10">
    <location>
        <begin position="1417"/>
        <end position="1465"/>
    </location>
</feature>
<keyword evidence="12" id="KW-1185">Reference proteome</keyword>